<keyword evidence="7" id="KW-0539">Nucleus</keyword>
<dbReference type="eggNOG" id="KOG2905">
    <property type="taxonomic scope" value="Eukaryota"/>
</dbReference>
<dbReference type="GeneID" id="19113089"/>
<dbReference type="OrthoDB" id="26094at2759"/>
<evidence type="ECO:0000313" key="14">
    <source>
        <dbReference type="Proteomes" id="UP000011761"/>
    </source>
</evidence>
<dbReference type="Pfam" id="PF02270">
    <property type="entry name" value="TFIIF_beta"/>
    <property type="match status" value="1"/>
</dbReference>
<evidence type="ECO:0000313" key="13">
    <source>
        <dbReference type="EMBL" id="EMC93165.1"/>
    </source>
</evidence>
<dbReference type="STRING" id="717646.M2N387"/>
<keyword evidence="6" id="KW-0804">Transcription</keyword>
<dbReference type="InterPro" id="IPR036390">
    <property type="entry name" value="WH_DNA-bd_sf"/>
</dbReference>
<dbReference type="FunFam" id="1.10.10.10:FF:000035">
    <property type="entry name" value="General transcription factor IIF subunit 2"/>
    <property type="match status" value="1"/>
</dbReference>
<gene>
    <name evidence="13" type="ORF">BAUCODRAFT_36832</name>
</gene>
<evidence type="ECO:0000256" key="1">
    <source>
        <dbReference type="ARBA" id="ARBA00004123"/>
    </source>
</evidence>
<protein>
    <recommendedName>
        <fullName evidence="3">Transcription initiation factor IIF subunit beta</fullName>
    </recommendedName>
    <alternativeName>
        <fullName evidence="9">TFIIF medium subunit</fullName>
    </alternativeName>
    <alternativeName>
        <fullName evidence="8">TFIIF-beta</fullName>
    </alternativeName>
</protein>
<dbReference type="Proteomes" id="UP000011761">
    <property type="component" value="Unassembled WGS sequence"/>
</dbReference>
<keyword evidence="5" id="KW-0238">DNA-binding</keyword>
<proteinExistence type="inferred from homology"/>
<evidence type="ECO:0000256" key="6">
    <source>
        <dbReference type="ARBA" id="ARBA00023163"/>
    </source>
</evidence>
<feature type="domain" description="TFIIF beta subunit N-terminal" evidence="12">
    <location>
        <begin position="42"/>
        <end position="190"/>
    </location>
</feature>
<evidence type="ECO:0000256" key="10">
    <source>
        <dbReference type="SAM" id="MobiDB-lite"/>
    </source>
</evidence>
<feature type="region of interest" description="Disordered" evidence="10">
    <location>
        <begin position="143"/>
        <end position="167"/>
    </location>
</feature>
<dbReference type="InterPro" id="IPR003196">
    <property type="entry name" value="TFIIF_beta"/>
</dbReference>
<evidence type="ECO:0000259" key="12">
    <source>
        <dbReference type="Pfam" id="PF17683"/>
    </source>
</evidence>
<accession>M2N387</accession>
<evidence type="ECO:0000256" key="7">
    <source>
        <dbReference type="ARBA" id="ARBA00023242"/>
    </source>
</evidence>
<dbReference type="GO" id="GO:0005674">
    <property type="term" value="C:transcription factor TFIIF complex"/>
    <property type="evidence" value="ECO:0007669"/>
    <property type="project" value="InterPro"/>
</dbReference>
<dbReference type="CDD" id="cd07980">
    <property type="entry name" value="TFIIF_beta"/>
    <property type="match status" value="1"/>
</dbReference>
<reference evidence="13 14" key="1">
    <citation type="journal article" date="2012" name="PLoS Pathog.">
        <title>Diverse lifestyles and strategies of plant pathogenesis encoded in the genomes of eighteen Dothideomycetes fungi.</title>
        <authorList>
            <person name="Ohm R.A."/>
            <person name="Feau N."/>
            <person name="Henrissat B."/>
            <person name="Schoch C.L."/>
            <person name="Horwitz B.A."/>
            <person name="Barry K.W."/>
            <person name="Condon B.J."/>
            <person name="Copeland A.C."/>
            <person name="Dhillon B."/>
            <person name="Glaser F."/>
            <person name="Hesse C.N."/>
            <person name="Kosti I."/>
            <person name="LaButti K."/>
            <person name="Lindquist E.A."/>
            <person name="Lucas S."/>
            <person name="Salamov A.A."/>
            <person name="Bradshaw R.E."/>
            <person name="Ciuffetti L."/>
            <person name="Hamelin R.C."/>
            <person name="Kema G.H.J."/>
            <person name="Lawrence C."/>
            <person name="Scott J.A."/>
            <person name="Spatafora J.W."/>
            <person name="Turgeon B.G."/>
            <person name="de Wit P.J.G.M."/>
            <person name="Zhong S."/>
            <person name="Goodwin S.B."/>
            <person name="Grigoriev I.V."/>
        </authorList>
    </citation>
    <scope>NUCLEOTIDE SEQUENCE [LARGE SCALE GENOMIC DNA]</scope>
    <source>
        <strain evidence="13 14">UAMH 10762</strain>
    </source>
</reference>
<evidence type="ECO:0000256" key="3">
    <source>
        <dbReference type="ARBA" id="ARBA00021453"/>
    </source>
</evidence>
<comment type="similarity">
    <text evidence="2">Belongs to the TFIIF beta subunit family.</text>
</comment>
<feature type="compositionally biased region" description="Acidic residues" evidence="10">
    <location>
        <begin position="355"/>
        <end position="367"/>
    </location>
</feature>
<dbReference type="KEGG" id="bcom:BAUCODRAFT_36832"/>
<dbReference type="AlphaFoldDB" id="M2N387"/>
<organism evidence="13 14">
    <name type="scientific">Baudoinia panamericana (strain UAMH 10762)</name>
    <name type="common">Angels' share fungus</name>
    <name type="synonym">Baudoinia compniacensis (strain UAMH 10762)</name>
    <dbReference type="NCBI Taxonomy" id="717646"/>
    <lineage>
        <taxon>Eukaryota</taxon>
        <taxon>Fungi</taxon>
        <taxon>Dikarya</taxon>
        <taxon>Ascomycota</taxon>
        <taxon>Pezizomycotina</taxon>
        <taxon>Dothideomycetes</taxon>
        <taxon>Dothideomycetidae</taxon>
        <taxon>Mycosphaerellales</taxon>
        <taxon>Teratosphaeriaceae</taxon>
        <taxon>Baudoinia</taxon>
    </lineage>
</organism>
<dbReference type="SUPFAM" id="SSF46785">
    <property type="entry name" value="Winged helix' DNA-binding domain"/>
    <property type="match status" value="1"/>
</dbReference>
<dbReference type="EMBL" id="KB445560">
    <property type="protein sequence ID" value="EMC93165.1"/>
    <property type="molecule type" value="Genomic_DNA"/>
</dbReference>
<evidence type="ECO:0000256" key="2">
    <source>
        <dbReference type="ARBA" id="ARBA00009543"/>
    </source>
</evidence>
<sequence>MADVKTEIKPEIKVDPATQGSNLADIEEFEDDIDLAFPDPNAQSWLLKVPEDLWKAWAEAYKEAPDDVQIEIGKMHVPKNPTVSIQEQALQIYLHPHVPQHQNIPKKFHVKVNTDGYNNTVVFSEKDLPGHRPLQAFRNRSYLQGSKPTGVPSRDQRYGNNNKFGRSRSAIPKQTALAPLVQHEATVTPMIDANYEADFAAKWQAHMAPKSRTTFIENVDRNLATGVPSKLSTFSTFGTTSRPGAKGKKAAAKGKDKAVRMDRGDLLDALQRCFRRYRYWSMKALRNELRQPEVWIKEVLEGIAFLVRSGDFAMNWTLKPEMQSIIQEEDEVKQETAPQVKAESGTEGEGGTGDEFGDDDGDDDLGGFEDVQMEGGV</sequence>
<dbReference type="InterPro" id="IPR036388">
    <property type="entry name" value="WH-like_DNA-bd_sf"/>
</dbReference>
<dbReference type="GO" id="GO:0003677">
    <property type="term" value="F:DNA binding"/>
    <property type="evidence" value="ECO:0007669"/>
    <property type="project" value="UniProtKB-KW"/>
</dbReference>
<feature type="region of interest" description="Disordered" evidence="10">
    <location>
        <begin position="328"/>
        <end position="377"/>
    </location>
</feature>
<name>M2N387_BAUPA</name>
<keyword evidence="4" id="KW-0805">Transcription regulation</keyword>
<dbReference type="PANTHER" id="PTHR10445">
    <property type="entry name" value="GENERAL TRANSCRIPTION FACTOR IIF SUBUNIT 2"/>
    <property type="match status" value="1"/>
</dbReference>
<dbReference type="PANTHER" id="PTHR10445:SF0">
    <property type="entry name" value="GENERAL TRANSCRIPTION FACTOR IIF SUBUNIT 2"/>
    <property type="match status" value="1"/>
</dbReference>
<evidence type="ECO:0000256" key="8">
    <source>
        <dbReference type="ARBA" id="ARBA00081473"/>
    </source>
</evidence>
<dbReference type="RefSeq" id="XP_007679183.1">
    <property type="nucleotide sequence ID" value="XM_007680993.1"/>
</dbReference>
<keyword evidence="14" id="KW-1185">Reference proteome</keyword>
<dbReference type="SUPFAM" id="SSF50916">
    <property type="entry name" value="Rap30/74 interaction domains"/>
    <property type="match status" value="1"/>
</dbReference>
<dbReference type="Pfam" id="PF17683">
    <property type="entry name" value="TFIIF_beta_N"/>
    <property type="match status" value="1"/>
</dbReference>
<feature type="domain" description="TFIIF beta subunit HTH" evidence="11">
    <location>
        <begin position="259"/>
        <end position="323"/>
    </location>
</feature>
<dbReference type="InterPro" id="IPR011039">
    <property type="entry name" value="TFIIF_interaction"/>
</dbReference>
<comment type="subcellular location">
    <subcellularLocation>
        <location evidence="1">Nucleus</location>
    </subcellularLocation>
</comment>
<dbReference type="Gene3D" id="1.10.10.10">
    <property type="entry name" value="Winged helix-like DNA-binding domain superfamily/Winged helix DNA-binding domain"/>
    <property type="match status" value="1"/>
</dbReference>
<dbReference type="InterPro" id="IPR040504">
    <property type="entry name" value="TFIIF_beta_N"/>
</dbReference>
<dbReference type="OMA" id="ANCPEHQ"/>
<evidence type="ECO:0000256" key="4">
    <source>
        <dbReference type="ARBA" id="ARBA00023015"/>
    </source>
</evidence>
<evidence type="ECO:0000256" key="9">
    <source>
        <dbReference type="ARBA" id="ARBA00081863"/>
    </source>
</evidence>
<dbReference type="InterPro" id="IPR040450">
    <property type="entry name" value="TFIIF_beta_HTH"/>
</dbReference>
<dbReference type="GO" id="GO:0006367">
    <property type="term" value="P:transcription initiation at RNA polymerase II promoter"/>
    <property type="evidence" value="ECO:0007669"/>
    <property type="project" value="InterPro"/>
</dbReference>
<evidence type="ECO:0000259" key="11">
    <source>
        <dbReference type="Pfam" id="PF02270"/>
    </source>
</evidence>
<evidence type="ECO:0000256" key="5">
    <source>
        <dbReference type="ARBA" id="ARBA00023125"/>
    </source>
</evidence>
<dbReference type="HOGENOM" id="CLU_047858_0_2_1"/>